<name>A0A292YSD2_9BACL</name>
<evidence type="ECO:0000256" key="3">
    <source>
        <dbReference type="ARBA" id="ARBA00016463"/>
    </source>
</evidence>
<feature type="domain" description="Cytochrome c assembly protein" evidence="9">
    <location>
        <begin position="12"/>
        <end position="169"/>
    </location>
</feature>
<keyword evidence="6 8" id="KW-1133">Transmembrane helix</keyword>
<feature type="transmembrane region" description="Helical" evidence="8">
    <location>
        <begin position="184"/>
        <end position="207"/>
    </location>
</feature>
<gene>
    <name evidence="10" type="ORF">EFBL_3049</name>
</gene>
<dbReference type="PANTHER" id="PTHR30071:SF1">
    <property type="entry name" value="CYTOCHROME B_B6 PROTEIN-RELATED"/>
    <property type="match status" value="1"/>
</dbReference>
<evidence type="ECO:0000256" key="5">
    <source>
        <dbReference type="ARBA" id="ARBA00022748"/>
    </source>
</evidence>
<comment type="similarity">
    <text evidence="2">Belongs to the CcmC/CycZ/HelC family.</text>
</comment>
<dbReference type="PRINTS" id="PR01386">
    <property type="entry name" value="CCMCBIOGNSIS"/>
</dbReference>
<keyword evidence="4 8" id="KW-0812">Transmembrane</keyword>
<reference evidence="11" key="1">
    <citation type="submission" date="2017-07" db="EMBL/GenBank/DDBJ databases">
        <title>Draft genome sequence of Effusibacillus lacus strain skLN1.</title>
        <authorList>
            <person name="Watanabe M."/>
            <person name="Kojima H."/>
            <person name="Fukui M."/>
        </authorList>
    </citation>
    <scope>NUCLEOTIDE SEQUENCE [LARGE SCALE GENOMIC DNA]</scope>
    <source>
        <strain evidence="11">skLN1</strain>
    </source>
</reference>
<keyword evidence="11" id="KW-1185">Reference proteome</keyword>
<dbReference type="GO" id="GO:0020037">
    <property type="term" value="F:heme binding"/>
    <property type="evidence" value="ECO:0007669"/>
    <property type="project" value="InterPro"/>
</dbReference>
<proteinExistence type="inferred from homology"/>
<dbReference type="GO" id="GO:0015232">
    <property type="term" value="F:heme transmembrane transporter activity"/>
    <property type="evidence" value="ECO:0007669"/>
    <property type="project" value="InterPro"/>
</dbReference>
<dbReference type="GO" id="GO:0017004">
    <property type="term" value="P:cytochrome complex assembly"/>
    <property type="evidence" value="ECO:0007669"/>
    <property type="project" value="UniProtKB-KW"/>
</dbReference>
<sequence>MKSMIHKVLGAASFVLISISLYLVFIWSPVEKVMGPVQKIFYFHVASAWNAFLAFAVVFVCSIAFLVTRKRTYDTIAYVSAEIGVLFTTIVLITGPIWGRSSWNTWWSWEPRLTTTLILWFIYLAYLMVRKMDGAWDKKARLSAVFGIIGFVDVPIVFMAIRWWRTKFHPIVFGEGVDQKGGGIAPEMLFTLIFCVVSLTVLYTFLLQRGVTLESMRIRVDAIKQKLRSGISV</sequence>
<keyword evidence="5" id="KW-0201">Cytochrome c-type biogenesis</keyword>
<evidence type="ECO:0000259" key="9">
    <source>
        <dbReference type="Pfam" id="PF01578"/>
    </source>
</evidence>
<evidence type="ECO:0000256" key="4">
    <source>
        <dbReference type="ARBA" id="ARBA00022692"/>
    </source>
</evidence>
<dbReference type="RefSeq" id="WP_096183120.1">
    <property type="nucleotide sequence ID" value="NZ_BDUF01000095.1"/>
</dbReference>
<dbReference type="Proteomes" id="UP000217785">
    <property type="component" value="Unassembled WGS sequence"/>
</dbReference>
<dbReference type="InterPro" id="IPR003557">
    <property type="entry name" value="Cyt_c_biogenesis_CcmC"/>
</dbReference>
<evidence type="ECO:0000256" key="1">
    <source>
        <dbReference type="ARBA" id="ARBA00004141"/>
    </source>
</evidence>
<feature type="transmembrane region" description="Helical" evidence="8">
    <location>
        <begin position="141"/>
        <end position="164"/>
    </location>
</feature>
<feature type="transmembrane region" description="Helical" evidence="8">
    <location>
        <begin position="79"/>
        <end position="99"/>
    </location>
</feature>
<dbReference type="AlphaFoldDB" id="A0A292YSD2"/>
<feature type="transmembrane region" description="Helical" evidence="8">
    <location>
        <begin position="111"/>
        <end position="129"/>
    </location>
</feature>
<dbReference type="PANTHER" id="PTHR30071">
    <property type="entry name" value="HEME EXPORTER PROTEIN C"/>
    <property type="match status" value="1"/>
</dbReference>
<evidence type="ECO:0000256" key="7">
    <source>
        <dbReference type="ARBA" id="ARBA00023136"/>
    </source>
</evidence>
<organism evidence="10 11">
    <name type="scientific">Effusibacillus lacus</name>
    <dbReference type="NCBI Taxonomy" id="1348429"/>
    <lineage>
        <taxon>Bacteria</taxon>
        <taxon>Bacillati</taxon>
        <taxon>Bacillota</taxon>
        <taxon>Bacilli</taxon>
        <taxon>Bacillales</taxon>
        <taxon>Alicyclobacillaceae</taxon>
        <taxon>Effusibacillus</taxon>
    </lineage>
</organism>
<protein>
    <recommendedName>
        <fullName evidence="3">Heme exporter protein C</fullName>
    </recommendedName>
</protein>
<evidence type="ECO:0000313" key="11">
    <source>
        <dbReference type="Proteomes" id="UP000217785"/>
    </source>
</evidence>
<dbReference type="Pfam" id="PF01578">
    <property type="entry name" value="Cytochrom_C_asm"/>
    <property type="match status" value="1"/>
</dbReference>
<dbReference type="InterPro" id="IPR002541">
    <property type="entry name" value="Cyt_c_assembly"/>
</dbReference>
<evidence type="ECO:0000313" key="10">
    <source>
        <dbReference type="EMBL" id="GAX91380.1"/>
    </source>
</evidence>
<comment type="caution">
    <text evidence="10">The sequence shown here is derived from an EMBL/GenBank/DDBJ whole genome shotgun (WGS) entry which is preliminary data.</text>
</comment>
<evidence type="ECO:0000256" key="2">
    <source>
        <dbReference type="ARBA" id="ARBA00005840"/>
    </source>
</evidence>
<dbReference type="OrthoDB" id="9814290at2"/>
<dbReference type="GO" id="GO:0005886">
    <property type="term" value="C:plasma membrane"/>
    <property type="evidence" value="ECO:0007669"/>
    <property type="project" value="TreeGrafter"/>
</dbReference>
<accession>A0A292YSD2</accession>
<feature type="transmembrane region" description="Helical" evidence="8">
    <location>
        <begin position="7"/>
        <end position="28"/>
    </location>
</feature>
<dbReference type="InterPro" id="IPR045062">
    <property type="entry name" value="Cyt_c_biogenesis_CcsA/CcmC"/>
</dbReference>
<evidence type="ECO:0000256" key="6">
    <source>
        <dbReference type="ARBA" id="ARBA00022989"/>
    </source>
</evidence>
<dbReference type="EMBL" id="BDUF01000095">
    <property type="protein sequence ID" value="GAX91380.1"/>
    <property type="molecule type" value="Genomic_DNA"/>
</dbReference>
<keyword evidence="7 8" id="KW-0472">Membrane</keyword>
<evidence type="ECO:0000256" key="8">
    <source>
        <dbReference type="SAM" id="Phobius"/>
    </source>
</evidence>
<comment type="subcellular location">
    <subcellularLocation>
        <location evidence="1">Membrane</location>
        <topology evidence="1">Multi-pass membrane protein</topology>
    </subcellularLocation>
</comment>
<feature type="transmembrane region" description="Helical" evidence="8">
    <location>
        <begin position="40"/>
        <end position="67"/>
    </location>
</feature>